<dbReference type="SUPFAM" id="SSF111369">
    <property type="entry name" value="HlyD-like secretion proteins"/>
    <property type="match status" value="1"/>
</dbReference>
<dbReference type="Gene3D" id="1.10.287.470">
    <property type="entry name" value="Helix hairpin bin"/>
    <property type="match status" value="1"/>
</dbReference>
<comment type="similarity">
    <text evidence="1">Belongs to the membrane fusion protein (MFP) (TC 8.A.1) family.</text>
</comment>
<name>A0ABS9D7Z3_9ALTE</name>
<sequence length="383" mass="42520">MKTAWMKIALPVLILLIGFGGLSVIKASADQEEEKEVVDTRPTVKVETAIAEDYQVNITSYGEVAPLESTMLSAQVSGEVTSWHPNFVAGGLVLRGDTLFNIEKDTYEAALLQAEANLTLAKSQLIEEQARADVAKREAKGLSQSKISDLYLRKPQLLSAQAAVKSAQARLKIAQRDLENCEVKAPYDALVVKRNLGVGQYVNQGAQIAEIYNIETAEISFPIAGFDREFLPLNIAQQEATVSTKGYNSISRTATISRDLGIIDQDTRMSQLVVRVEDPYSLKSSQPALKFGHYVEVSFAGKTLSQVYRLPQSLVTNRIIWVLDEEQQMQPKRVEILREEGAYFLISEGLQNQDKLIMTLPEYPQKGMKVKIAEPDQDLVVQQ</sequence>
<dbReference type="Pfam" id="PF25917">
    <property type="entry name" value="BSH_RND"/>
    <property type="match status" value="1"/>
</dbReference>
<comment type="caution">
    <text evidence="4">The sequence shown here is derived from an EMBL/GenBank/DDBJ whole genome shotgun (WGS) entry which is preliminary data.</text>
</comment>
<dbReference type="InterPro" id="IPR058625">
    <property type="entry name" value="MdtA-like_BSH"/>
</dbReference>
<feature type="coiled-coil region" evidence="2">
    <location>
        <begin position="157"/>
        <end position="184"/>
    </location>
</feature>
<keyword evidence="2" id="KW-0175">Coiled coil</keyword>
<organism evidence="4 5">
    <name type="scientific">Paraglaciecola algarum</name>
    <dbReference type="NCBI Taxonomy" id="3050085"/>
    <lineage>
        <taxon>Bacteria</taxon>
        <taxon>Pseudomonadati</taxon>
        <taxon>Pseudomonadota</taxon>
        <taxon>Gammaproteobacteria</taxon>
        <taxon>Alteromonadales</taxon>
        <taxon>Alteromonadaceae</taxon>
        <taxon>Paraglaciecola</taxon>
    </lineage>
</organism>
<evidence type="ECO:0000259" key="3">
    <source>
        <dbReference type="Pfam" id="PF25917"/>
    </source>
</evidence>
<feature type="domain" description="Multidrug resistance protein MdtA-like barrel-sandwich hybrid" evidence="3">
    <location>
        <begin position="72"/>
        <end position="209"/>
    </location>
</feature>
<dbReference type="EMBL" id="JAKGAS010000007">
    <property type="protein sequence ID" value="MCF2949092.1"/>
    <property type="molecule type" value="Genomic_DNA"/>
</dbReference>
<evidence type="ECO:0000256" key="1">
    <source>
        <dbReference type="ARBA" id="ARBA00009477"/>
    </source>
</evidence>
<evidence type="ECO:0000313" key="4">
    <source>
        <dbReference type="EMBL" id="MCF2949092.1"/>
    </source>
</evidence>
<dbReference type="Proteomes" id="UP001521137">
    <property type="component" value="Unassembled WGS sequence"/>
</dbReference>
<dbReference type="PANTHER" id="PTHR30469:SF12">
    <property type="entry name" value="MULTIDRUG RESISTANCE PROTEIN MDTA"/>
    <property type="match status" value="1"/>
</dbReference>
<feature type="coiled-coil region" evidence="2">
    <location>
        <begin position="104"/>
        <end position="131"/>
    </location>
</feature>
<evidence type="ECO:0000313" key="5">
    <source>
        <dbReference type="Proteomes" id="UP001521137"/>
    </source>
</evidence>
<keyword evidence="5" id="KW-1185">Reference proteome</keyword>
<dbReference type="Gene3D" id="2.40.420.20">
    <property type="match status" value="1"/>
</dbReference>
<evidence type="ECO:0000256" key="2">
    <source>
        <dbReference type="SAM" id="Coils"/>
    </source>
</evidence>
<dbReference type="RefSeq" id="WP_235313163.1">
    <property type="nucleotide sequence ID" value="NZ_JAKGAS010000007.1"/>
</dbReference>
<dbReference type="Gene3D" id="2.40.30.170">
    <property type="match status" value="1"/>
</dbReference>
<protein>
    <submittedName>
        <fullName evidence="4">Efflux RND transporter periplasmic adaptor subunit</fullName>
    </submittedName>
</protein>
<gene>
    <name evidence="4" type="ORF">L0668_13300</name>
</gene>
<dbReference type="InterPro" id="IPR006143">
    <property type="entry name" value="RND_pump_MFP"/>
</dbReference>
<dbReference type="NCBIfam" id="TIGR01730">
    <property type="entry name" value="RND_mfp"/>
    <property type="match status" value="1"/>
</dbReference>
<dbReference type="Gene3D" id="2.40.50.100">
    <property type="match status" value="1"/>
</dbReference>
<accession>A0ABS9D7Z3</accession>
<proteinExistence type="inferred from homology"/>
<reference evidence="4 5" key="1">
    <citation type="submission" date="2022-01" db="EMBL/GenBank/DDBJ databases">
        <title>Paraglaciecola sp. G1-23.</title>
        <authorList>
            <person name="Jin M.S."/>
            <person name="Han D.M."/>
            <person name="Kim H.M."/>
            <person name="Jeon C.O."/>
        </authorList>
    </citation>
    <scope>NUCLEOTIDE SEQUENCE [LARGE SCALE GENOMIC DNA]</scope>
    <source>
        <strain evidence="4 5">G1-23</strain>
    </source>
</reference>
<dbReference type="PANTHER" id="PTHR30469">
    <property type="entry name" value="MULTIDRUG RESISTANCE PROTEIN MDTA"/>
    <property type="match status" value="1"/>
</dbReference>